<evidence type="ECO:0000313" key="3">
    <source>
        <dbReference type="Proteomes" id="UP000694563"/>
    </source>
</evidence>
<evidence type="ECO:0000256" key="1">
    <source>
        <dbReference type="SAM" id="MobiDB-lite"/>
    </source>
</evidence>
<feature type="region of interest" description="Disordered" evidence="1">
    <location>
        <begin position="26"/>
        <end position="69"/>
    </location>
</feature>
<dbReference type="Proteomes" id="UP000694563">
    <property type="component" value="Chromosome 2"/>
</dbReference>
<proteinExistence type="predicted"/>
<accession>A0A8C3Y406</accession>
<protein>
    <submittedName>
        <fullName evidence="2">Uncharacterized protein</fullName>
    </submittedName>
</protein>
<reference evidence="2" key="1">
    <citation type="submission" date="2020-10" db="EMBL/GenBank/DDBJ databases">
        <title>Catharus ustulatus (Swainson's thrush) genome, bCatUst1, primary haplotype v2.</title>
        <authorList>
            <person name="Delmore K."/>
            <person name="Vafadar M."/>
            <person name="Formenti G."/>
            <person name="Chow W."/>
            <person name="Pelan S."/>
            <person name="Howe K."/>
            <person name="Rhie A."/>
            <person name="Mountcastle J."/>
            <person name="Haase B."/>
            <person name="Fedrigo O."/>
            <person name="Jarvis E.D."/>
        </authorList>
    </citation>
    <scope>NUCLEOTIDE SEQUENCE [LARGE SCALE GENOMIC DNA]</scope>
</reference>
<name>A0A8C3Y406_CATUS</name>
<keyword evidence="3" id="KW-1185">Reference proteome</keyword>
<sequence length="136" mass="14744">MWFFNCSDKLLTQLLWCKRSSYRQQNRASDGSGKESLDVCSEGGSGGPQRANQRAHREELAAGARKHSAKNTCQPRAACPVPSTAADWFSTLLFPVTRDNTAACSAGITGLRAFSIAQDVIAVMIAGFWTAQSEED</sequence>
<reference evidence="2" key="3">
    <citation type="submission" date="2025-09" db="UniProtKB">
        <authorList>
            <consortium name="Ensembl"/>
        </authorList>
    </citation>
    <scope>IDENTIFICATION</scope>
</reference>
<reference evidence="2" key="2">
    <citation type="submission" date="2025-08" db="UniProtKB">
        <authorList>
            <consortium name="Ensembl"/>
        </authorList>
    </citation>
    <scope>IDENTIFICATION</scope>
</reference>
<evidence type="ECO:0000313" key="2">
    <source>
        <dbReference type="Ensembl" id="ENSCUSP00005013952.1"/>
    </source>
</evidence>
<organism evidence="2 3">
    <name type="scientific">Catharus ustulatus</name>
    <name type="common">Russet-backed thrush</name>
    <name type="synonym">Hylocichla ustulatus</name>
    <dbReference type="NCBI Taxonomy" id="91951"/>
    <lineage>
        <taxon>Eukaryota</taxon>
        <taxon>Metazoa</taxon>
        <taxon>Chordata</taxon>
        <taxon>Craniata</taxon>
        <taxon>Vertebrata</taxon>
        <taxon>Euteleostomi</taxon>
        <taxon>Archelosauria</taxon>
        <taxon>Archosauria</taxon>
        <taxon>Dinosauria</taxon>
        <taxon>Saurischia</taxon>
        <taxon>Theropoda</taxon>
        <taxon>Coelurosauria</taxon>
        <taxon>Aves</taxon>
        <taxon>Neognathae</taxon>
        <taxon>Neoaves</taxon>
        <taxon>Telluraves</taxon>
        <taxon>Australaves</taxon>
        <taxon>Passeriformes</taxon>
        <taxon>Turdidae</taxon>
        <taxon>Catharus</taxon>
    </lineage>
</organism>
<dbReference type="AlphaFoldDB" id="A0A8C3Y406"/>
<gene>
    <name evidence="2" type="primary">TSC22D1</name>
</gene>
<dbReference type="Ensembl" id="ENSCUST00005014503.1">
    <property type="protein sequence ID" value="ENSCUSP00005013952.1"/>
    <property type="gene ID" value="ENSCUSG00005008995.1"/>
</dbReference>